<evidence type="ECO:0000259" key="3">
    <source>
        <dbReference type="SMART" id="SM00822"/>
    </source>
</evidence>
<dbReference type="NCBIfam" id="NF009466">
    <property type="entry name" value="PRK12826.1-2"/>
    <property type="match status" value="1"/>
</dbReference>
<name>A0A261RRM2_9BORD</name>
<feature type="domain" description="Ketoreductase" evidence="3">
    <location>
        <begin position="11"/>
        <end position="189"/>
    </location>
</feature>
<evidence type="ECO:0000256" key="2">
    <source>
        <dbReference type="RuleBase" id="RU000363"/>
    </source>
</evidence>
<dbReference type="OrthoDB" id="9786435at2"/>
<dbReference type="EMBL" id="NEVK01000001">
    <property type="protein sequence ID" value="OZI27437.1"/>
    <property type="molecule type" value="Genomic_DNA"/>
</dbReference>
<reference evidence="5" key="1">
    <citation type="submission" date="2017-05" db="EMBL/GenBank/DDBJ databases">
        <title>Complete and WGS of Bordetella genogroups.</title>
        <authorList>
            <person name="Spilker T."/>
            <person name="Lipuma J."/>
        </authorList>
    </citation>
    <scope>NUCLEOTIDE SEQUENCE [LARGE SCALE GENOMIC DNA]</scope>
    <source>
        <strain evidence="5">AU18089</strain>
    </source>
</reference>
<dbReference type="PANTHER" id="PTHR42879:SF2">
    <property type="entry name" value="3-OXOACYL-[ACYL-CARRIER-PROTEIN] REDUCTASE FABG"/>
    <property type="match status" value="1"/>
</dbReference>
<dbReference type="Pfam" id="PF00106">
    <property type="entry name" value="adh_short"/>
    <property type="match status" value="1"/>
</dbReference>
<comment type="caution">
    <text evidence="4">The sequence shown here is derived from an EMBL/GenBank/DDBJ whole genome shotgun (WGS) entry which is preliminary data.</text>
</comment>
<organism evidence="4 5">
    <name type="scientific">Bordetella genomosp. 7</name>
    <dbReference type="NCBI Taxonomy" id="1416805"/>
    <lineage>
        <taxon>Bacteria</taxon>
        <taxon>Pseudomonadati</taxon>
        <taxon>Pseudomonadota</taxon>
        <taxon>Betaproteobacteria</taxon>
        <taxon>Burkholderiales</taxon>
        <taxon>Alcaligenaceae</taxon>
        <taxon>Bordetella</taxon>
    </lineage>
</organism>
<dbReference type="SUPFAM" id="SSF51735">
    <property type="entry name" value="NAD(P)-binding Rossmann-fold domains"/>
    <property type="match status" value="1"/>
</dbReference>
<dbReference type="InterPro" id="IPR036291">
    <property type="entry name" value="NAD(P)-bd_dom_sf"/>
</dbReference>
<evidence type="ECO:0000313" key="4">
    <source>
        <dbReference type="EMBL" id="OZI27437.1"/>
    </source>
</evidence>
<dbReference type="Proteomes" id="UP000216947">
    <property type="component" value="Unassembled WGS sequence"/>
</dbReference>
<comment type="similarity">
    <text evidence="1 2">Belongs to the short-chain dehydrogenases/reductases (SDR) family.</text>
</comment>
<dbReference type="GO" id="GO:0032787">
    <property type="term" value="P:monocarboxylic acid metabolic process"/>
    <property type="evidence" value="ECO:0007669"/>
    <property type="project" value="UniProtKB-ARBA"/>
</dbReference>
<keyword evidence="5" id="KW-1185">Reference proteome</keyword>
<accession>A0A261RRM2</accession>
<proteinExistence type="inferred from homology"/>
<dbReference type="PRINTS" id="PR00081">
    <property type="entry name" value="GDHRDH"/>
</dbReference>
<evidence type="ECO:0000256" key="1">
    <source>
        <dbReference type="ARBA" id="ARBA00006484"/>
    </source>
</evidence>
<dbReference type="InterPro" id="IPR050259">
    <property type="entry name" value="SDR"/>
</dbReference>
<dbReference type="AlphaFoldDB" id="A0A261RRM2"/>
<protein>
    <submittedName>
        <fullName evidence="4">3-hydroxyacyl-CoA dehydrogenase</fullName>
    </submittedName>
</protein>
<evidence type="ECO:0000313" key="5">
    <source>
        <dbReference type="Proteomes" id="UP000216947"/>
    </source>
</evidence>
<dbReference type="RefSeq" id="WP_026640657.1">
    <property type="nucleotide sequence ID" value="NZ_NEVI01000001.1"/>
</dbReference>
<dbReference type="CDD" id="cd05233">
    <property type="entry name" value="SDR_c"/>
    <property type="match status" value="1"/>
</dbReference>
<dbReference type="PROSITE" id="PS00061">
    <property type="entry name" value="ADH_SHORT"/>
    <property type="match status" value="1"/>
</dbReference>
<dbReference type="InterPro" id="IPR057326">
    <property type="entry name" value="KR_dom"/>
</dbReference>
<dbReference type="SMART" id="SM00822">
    <property type="entry name" value="PKS_KR"/>
    <property type="match status" value="1"/>
</dbReference>
<dbReference type="PANTHER" id="PTHR42879">
    <property type="entry name" value="3-OXOACYL-(ACYL-CARRIER-PROTEIN) REDUCTASE"/>
    <property type="match status" value="1"/>
</dbReference>
<dbReference type="Gene3D" id="3.40.50.720">
    <property type="entry name" value="NAD(P)-binding Rossmann-like Domain"/>
    <property type="match status" value="1"/>
</dbReference>
<sequence length="263" mass="27076">MTSSVISLAGRHALVTGGARGIGLACAQALLRRGAALTLLGRDRAALDAAVADLGRHGAVRAVSADIADERSVRAAFEQAAREAGPVDILVNNAGQAVSQRFDRTDAEMWQAMLAVNLTGTFHCIQAALPAMLASGWGRVINVASTAGLIGYPYVSAYCAAKHGVVGLTRALALEVARKGVTVNAVCPGFTETDIVRDAVHNIVQKTGRTAEQARAELAARNPQGRLVQPDEVAEAVAWLALPASAAINGQAIAVDGGEVMPG</sequence>
<dbReference type="InterPro" id="IPR020904">
    <property type="entry name" value="Sc_DH/Rdtase_CS"/>
</dbReference>
<dbReference type="InterPro" id="IPR002347">
    <property type="entry name" value="SDR_fam"/>
</dbReference>
<dbReference type="FunFam" id="3.40.50.720:FF:000084">
    <property type="entry name" value="Short-chain dehydrogenase reductase"/>
    <property type="match status" value="1"/>
</dbReference>
<dbReference type="PRINTS" id="PR00080">
    <property type="entry name" value="SDRFAMILY"/>
</dbReference>
<gene>
    <name evidence="4" type="ORF">CAL19_01495</name>
</gene>